<reference evidence="1 2" key="1">
    <citation type="submission" date="2020-04" db="EMBL/GenBank/DDBJ databases">
        <authorList>
            <person name="Laetsch R D."/>
            <person name="Stevens L."/>
            <person name="Kumar S."/>
            <person name="Blaxter L. M."/>
        </authorList>
    </citation>
    <scope>NUCLEOTIDE SEQUENCE [LARGE SCALE GENOMIC DNA]</scope>
</reference>
<accession>A0A8S1EBZ6</accession>
<organism evidence="1 2">
    <name type="scientific">Caenorhabditis bovis</name>
    <dbReference type="NCBI Taxonomy" id="2654633"/>
    <lineage>
        <taxon>Eukaryota</taxon>
        <taxon>Metazoa</taxon>
        <taxon>Ecdysozoa</taxon>
        <taxon>Nematoda</taxon>
        <taxon>Chromadorea</taxon>
        <taxon>Rhabditida</taxon>
        <taxon>Rhabditina</taxon>
        <taxon>Rhabditomorpha</taxon>
        <taxon>Rhabditoidea</taxon>
        <taxon>Rhabditidae</taxon>
        <taxon>Peloderinae</taxon>
        <taxon>Caenorhabditis</taxon>
    </lineage>
</organism>
<sequence>MFKTLKGHEDLQDGIIVVSESKNASALPFIIHYLGVGVELNKKTVIVTSKLSELNYRLICSKAGVRWNANQTIVVQMIEPSYSFDIDVSTILNDLSKKILVQDPDMVVFDDLSSIDNLGAKSATIIEFVHKVYSELKKKHESVTILSAISSASDAVEFLKSRCHTHIELIPVGHGFGKDANSKAIISSKKPSCTHSIRQMLISGERINNAVWIASQK</sequence>
<dbReference type="AlphaFoldDB" id="A0A8S1EBZ6"/>
<dbReference type="Gene3D" id="3.40.50.300">
    <property type="entry name" value="P-loop containing nucleotide triphosphate hydrolases"/>
    <property type="match status" value="1"/>
</dbReference>
<keyword evidence="2" id="KW-1185">Reference proteome</keyword>
<evidence type="ECO:0000313" key="1">
    <source>
        <dbReference type="EMBL" id="CAB3398231.1"/>
    </source>
</evidence>
<comment type="caution">
    <text evidence="1">The sequence shown here is derived from an EMBL/GenBank/DDBJ whole genome shotgun (WGS) entry which is preliminary data.</text>
</comment>
<dbReference type="OrthoDB" id="9995306at2759"/>
<name>A0A8S1EBZ6_9PELO</name>
<dbReference type="Proteomes" id="UP000494206">
    <property type="component" value="Unassembled WGS sequence"/>
</dbReference>
<gene>
    <name evidence="1" type="ORF">CBOVIS_LOCUS1528</name>
</gene>
<dbReference type="EMBL" id="CADEPM010000001">
    <property type="protein sequence ID" value="CAB3398231.1"/>
    <property type="molecule type" value="Genomic_DNA"/>
</dbReference>
<protein>
    <submittedName>
        <fullName evidence="1">Uncharacterized protein</fullName>
    </submittedName>
</protein>
<proteinExistence type="predicted"/>
<evidence type="ECO:0000313" key="2">
    <source>
        <dbReference type="Proteomes" id="UP000494206"/>
    </source>
</evidence>
<dbReference type="InterPro" id="IPR027417">
    <property type="entry name" value="P-loop_NTPase"/>
</dbReference>